<evidence type="ECO:0000313" key="3">
    <source>
        <dbReference type="Proteomes" id="UP000198901"/>
    </source>
</evidence>
<feature type="transmembrane region" description="Helical" evidence="1">
    <location>
        <begin position="93"/>
        <end position="112"/>
    </location>
</feature>
<feature type="transmembrane region" description="Helical" evidence="1">
    <location>
        <begin position="308"/>
        <end position="330"/>
    </location>
</feature>
<dbReference type="STRING" id="563176.SAMN04488090_2390"/>
<protein>
    <recommendedName>
        <fullName evidence="4">Tetratricopeptide repeat-containing protein</fullName>
    </recommendedName>
</protein>
<evidence type="ECO:0000313" key="2">
    <source>
        <dbReference type="EMBL" id="SDM04013.1"/>
    </source>
</evidence>
<accession>A0A1G9PZC8</accession>
<dbReference type="SUPFAM" id="SSF48452">
    <property type="entry name" value="TPR-like"/>
    <property type="match status" value="1"/>
</dbReference>
<feature type="transmembrane region" description="Helical" evidence="1">
    <location>
        <begin position="147"/>
        <end position="165"/>
    </location>
</feature>
<reference evidence="2 3" key="1">
    <citation type="submission" date="2016-10" db="EMBL/GenBank/DDBJ databases">
        <authorList>
            <person name="de Groot N.N."/>
        </authorList>
    </citation>
    <scope>NUCLEOTIDE SEQUENCE [LARGE SCALE GENOMIC DNA]</scope>
    <source>
        <strain evidence="2 3">DSM 21668</strain>
    </source>
</reference>
<dbReference type="Gene3D" id="1.25.40.10">
    <property type="entry name" value="Tetratricopeptide repeat domain"/>
    <property type="match status" value="1"/>
</dbReference>
<feature type="transmembrane region" description="Helical" evidence="1">
    <location>
        <begin position="172"/>
        <end position="192"/>
    </location>
</feature>
<feature type="transmembrane region" description="Helical" evidence="1">
    <location>
        <begin position="17"/>
        <end position="37"/>
    </location>
</feature>
<dbReference type="InterPro" id="IPR019734">
    <property type="entry name" value="TPR_rpt"/>
</dbReference>
<evidence type="ECO:0008006" key="4">
    <source>
        <dbReference type="Google" id="ProtNLM"/>
    </source>
</evidence>
<keyword evidence="3" id="KW-1185">Reference proteome</keyword>
<feature type="transmembrane region" description="Helical" evidence="1">
    <location>
        <begin position="240"/>
        <end position="257"/>
    </location>
</feature>
<dbReference type="RefSeq" id="WP_093202151.1">
    <property type="nucleotide sequence ID" value="NZ_FNGS01000004.1"/>
</dbReference>
<dbReference type="SMART" id="SM00028">
    <property type="entry name" value="TPR"/>
    <property type="match status" value="3"/>
</dbReference>
<dbReference type="Proteomes" id="UP000198901">
    <property type="component" value="Unassembled WGS sequence"/>
</dbReference>
<feature type="transmembrane region" description="Helical" evidence="1">
    <location>
        <begin position="269"/>
        <end position="287"/>
    </location>
</feature>
<name>A0A1G9PZC8_9BACT</name>
<proteinExistence type="predicted"/>
<dbReference type="EMBL" id="FNGS01000004">
    <property type="protein sequence ID" value="SDM04013.1"/>
    <property type="molecule type" value="Genomic_DNA"/>
</dbReference>
<keyword evidence="1" id="KW-0472">Membrane</keyword>
<feature type="transmembrane region" description="Helical" evidence="1">
    <location>
        <begin position="119"/>
        <end position="135"/>
    </location>
</feature>
<feature type="transmembrane region" description="Helical" evidence="1">
    <location>
        <begin position="342"/>
        <end position="362"/>
    </location>
</feature>
<dbReference type="InterPro" id="IPR011990">
    <property type="entry name" value="TPR-like_helical_dom_sf"/>
</dbReference>
<keyword evidence="1" id="KW-0812">Transmembrane</keyword>
<feature type="transmembrane region" description="Helical" evidence="1">
    <location>
        <begin position="212"/>
        <end position="233"/>
    </location>
</feature>
<keyword evidence="1" id="KW-1133">Transmembrane helix</keyword>
<dbReference type="AlphaFoldDB" id="A0A1G9PZC8"/>
<sequence length="806" mass="90294">MQDYFFWNSWPRPYRSLAFAGLAFVILSLTAWGYYAFRGVDNVLHWDVLSELGEHPVTLDRFQAGGSSFSIEGQAYTLTEQFVASPMATANPVSDWLCFLLFLAGAALTLAAVSALPRLWYFGAMTAFIVLLSTLQVDTVAGRADRTITIVLVTVFTALSFYFHAFRPATGLWARVAVFTGLIALSVGALLLTGKGSVDGWLAYGYPAGMAVFTLFSFWISFEIMIGIVWLATNQSGRNGLVPFAALTVFYLTNLLFTQLHNSKLLDWNLLYISPFVFLIASVLLGFRGMKQREEQEAAPWPFAPQGFVLYAGLATISFAMLARLCASANDPAIEALEDMVSYTHLIGGVLFFFYVFFNFGTMMWHGRPVHRILFKPPHFGRFHIRGLSAVALILFLYNSGFFPFYQAVAGYFNGLGDVATEKKDYRIAETFYNQGVAFEFQNHKSNYGLASLAWVQGDFASAARFFRQALAKQPSAYAYAGLTRSLMNEDLAFDAFFAAQEGRRSFPESGELTNNLAYLHAKAGGADSARYYYHKAVELCREKGVPEANLIALDVRTGKTPEATTSDYLAVRVNRQAIDLLQGKKEGKQPDIPTDSAMTLLQFADLSNAVLLGLHQEKPVFTDAAWRKLQERNEAYFDDLQYLQALSDYYKGDKLAGLDVLSARTLGDTSARGDRWRRPLAAFLNRESAAEMDPAPLRDWKGDGSELLLRQPLNLKVLERYTAEANRRKEPQKGYNALFNALKYRTDSPGILSAYILQSLETGLTAYADEKMQRLKEVDPAAYERFLPVYQQKRALIEKRREDFQ</sequence>
<dbReference type="OrthoDB" id="973593at2"/>
<evidence type="ECO:0000256" key="1">
    <source>
        <dbReference type="SAM" id="Phobius"/>
    </source>
</evidence>
<gene>
    <name evidence="2" type="ORF">SAMN04488090_2390</name>
</gene>
<feature type="transmembrane region" description="Helical" evidence="1">
    <location>
        <begin position="383"/>
        <end position="406"/>
    </location>
</feature>
<organism evidence="2 3">
    <name type="scientific">Siphonobacter aquaeclarae</name>
    <dbReference type="NCBI Taxonomy" id="563176"/>
    <lineage>
        <taxon>Bacteria</taxon>
        <taxon>Pseudomonadati</taxon>
        <taxon>Bacteroidota</taxon>
        <taxon>Cytophagia</taxon>
        <taxon>Cytophagales</taxon>
        <taxon>Cytophagaceae</taxon>
        <taxon>Siphonobacter</taxon>
    </lineage>
</organism>